<comment type="caution">
    <text evidence="2">The sequence shown here is derived from an EMBL/GenBank/DDBJ whole genome shotgun (WGS) entry which is preliminary data.</text>
</comment>
<dbReference type="InterPro" id="IPR038008">
    <property type="entry name" value="Jag_KH"/>
</dbReference>
<feature type="domain" description="R3H" evidence="1">
    <location>
        <begin position="83"/>
        <end position="150"/>
    </location>
</feature>
<organism evidence="2 3">
    <name type="scientific">Luteolibacter algae</name>
    <dbReference type="NCBI Taxonomy" id="454151"/>
    <lineage>
        <taxon>Bacteria</taxon>
        <taxon>Pseudomonadati</taxon>
        <taxon>Verrucomicrobiota</taxon>
        <taxon>Verrucomicrobiia</taxon>
        <taxon>Verrucomicrobiales</taxon>
        <taxon>Verrucomicrobiaceae</taxon>
        <taxon>Luteolibacter</taxon>
    </lineage>
</organism>
<dbReference type="PANTHER" id="PTHR35800">
    <property type="entry name" value="PROTEIN JAG"/>
    <property type="match status" value="1"/>
</dbReference>
<dbReference type="Proteomes" id="UP001597375">
    <property type="component" value="Unassembled WGS sequence"/>
</dbReference>
<dbReference type="RefSeq" id="WP_386818035.1">
    <property type="nucleotide sequence ID" value="NZ_JBHUIT010000002.1"/>
</dbReference>
<evidence type="ECO:0000313" key="2">
    <source>
        <dbReference type="EMBL" id="MFD2255376.1"/>
    </source>
</evidence>
<proteinExistence type="predicted"/>
<dbReference type="Gene3D" id="3.30.300.20">
    <property type="match status" value="1"/>
</dbReference>
<accession>A0ABW5D5W2</accession>
<dbReference type="PANTHER" id="PTHR35800:SF1">
    <property type="entry name" value="RNA-BINDING PROTEIN KHPB"/>
    <property type="match status" value="1"/>
</dbReference>
<sequence>MNSAELAGKILDSMLGHLGLAANIEIQETADGPCLQIFSAEKDLIIGDGGDRLDDIQYLVNRILRRQMPDAGRVKVDCEHFRSMQEDQLQDEVRELIDLVKTQGKTYRMRPLNAYYRRLAYNVIAGDDAVSASSPAGDDRLKRIAISPKA</sequence>
<dbReference type="EMBL" id="JBHUIT010000002">
    <property type="protein sequence ID" value="MFD2255376.1"/>
    <property type="molecule type" value="Genomic_DNA"/>
</dbReference>
<dbReference type="CDD" id="cd02414">
    <property type="entry name" value="KH-II_Jag"/>
    <property type="match status" value="1"/>
</dbReference>
<protein>
    <submittedName>
        <fullName evidence="2">Protein jag</fullName>
    </submittedName>
</protein>
<evidence type="ECO:0000313" key="3">
    <source>
        <dbReference type="Proteomes" id="UP001597375"/>
    </source>
</evidence>
<evidence type="ECO:0000259" key="1">
    <source>
        <dbReference type="PROSITE" id="PS51061"/>
    </source>
</evidence>
<dbReference type="PROSITE" id="PS51061">
    <property type="entry name" value="R3H"/>
    <property type="match status" value="1"/>
</dbReference>
<reference evidence="3" key="1">
    <citation type="journal article" date="2019" name="Int. J. Syst. Evol. Microbiol.">
        <title>The Global Catalogue of Microorganisms (GCM) 10K type strain sequencing project: providing services to taxonomists for standard genome sequencing and annotation.</title>
        <authorList>
            <consortium name="The Broad Institute Genomics Platform"/>
            <consortium name="The Broad Institute Genome Sequencing Center for Infectious Disease"/>
            <person name="Wu L."/>
            <person name="Ma J."/>
        </authorList>
    </citation>
    <scope>NUCLEOTIDE SEQUENCE [LARGE SCALE GENOMIC DNA]</scope>
    <source>
        <strain evidence="3">CGMCC 4.7106</strain>
    </source>
</reference>
<keyword evidence="3" id="KW-1185">Reference proteome</keyword>
<dbReference type="InterPro" id="IPR015946">
    <property type="entry name" value="KH_dom-like_a/b"/>
</dbReference>
<dbReference type="InterPro" id="IPR039247">
    <property type="entry name" value="KhpB"/>
</dbReference>
<name>A0ABW5D5W2_9BACT</name>
<dbReference type="InterPro" id="IPR001374">
    <property type="entry name" value="R3H_dom"/>
</dbReference>
<dbReference type="InterPro" id="IPR036867">
    <property type="entry name" value="R3H_dom_sf"/>
</dbReference>
<dbReference type="Gene3D" id="3.30.1370.50">
    <property type="entry name" value="R3H-like domain"/>
    <property type="match status" value="1"/>
</dbReference>
<gene>
    <name evidence="2" type="ORF">ACFSSA_01695</name>
</gene>